<proteinExistence type="predicted"/>
<dbReference type="InterPro" id="IPR052050">
    <property type="entry name" value="SecEffector_AnkRepeat"/>
</dbReference>
<dbReference type="InterPro" id="IPR002110">
    <property type="entry name" value="Ankyrin_rpt"/>
</dbReference>
<reference evidence="2" key="1">
    <citation type="submission" date="2021-02" db="EMBL/GenBank/DDBJ databases">
        <authorList>
            <person name="Palmer J.M."/>
        </authorList>
    </citation>
    <scope>NUCLEOTIDE SEQUENCE</scope>
    <source>
        <strain evidence="2">SCRP734</strain>
    </source>
</reference>
<keyword evidence="3" id="KW-1185">Reference proteome</keyword>
<protein>
    <submittedName>
        <fullName evidence="2">Uncharacterized protein</fullName>
    </submittedName>
</protein>
<name>A0A8T1VMB7_9STRA</name>
<dbReference type="PANTHER" id="PTHR46586:SF3">
    <property type="entry name" value="ANKYRIN REPEAT-CONTAINING PROTEIN"/>
    <property type="match status" value="1"/>
</dbReference>
<evidence type="ECO:0000313" key="3">
    <source>
        <dbReference type="Proteomes" id="UP000694044"/>
    </source>
</evidence>
<sequence length="473" mass="50971">MTGDVVRECVGRGVGSVTWRRKDGAECVDDTNSLQFRMAYAPDEAAFRWLGAPGAARFSAICAAVTASEPFVARCICLRSGSAAHYDGRTLVAAVKASILELIRVLFAPERVKTPLAPSPPVAFGGFVVGRRWDNNGAATVEREKAVSVICVWSYPARAVRAETSVFQLQGWATFSALLTRNGDVSSSRFHGHQTGVGNRSKASKGPFAPSSTRPHATRSFDRVTRQDLLPRHKSLGAAMGPPNLHLRGLSVDVVALVASFAWDLDSASAAGHLEVVQLLLHLRRSSPVRCSFRALNAAAQNGFLAVVRALHESGIASGSTFAMNMAAANGHLAMVQFLHFHRPEGCTSYAMDAAAAKGHLDIVKFLHFHRTEGCTTAAMDLGAARGHLHVVEFLHRYRTEGATVAAIDRAAQNGHLRVVQFCREARPEGFTHLAIRWASANGHTDVVRYLQPSRGRRSALGALLQDGRLLVC</sequence>
<dbReference type="Proteomes" id="UP000694044">
    <property type="component" value="Unassembled WGS sequence"/>
</dbReference>
<evidence type="ECO:0000256" key="1">
    <source>
        <dbReference type="SAM" id="MobiDB-lite"/>
    </source>
</evidence>
<comment type="caution">
    <text evidence="2">The sequence shown here is derived from an EMBL/GenBank/DDBJ whole genome shotgun (WGS) entry which is preliminary data.</text>
</comment>
<evidence type="ECO:0000313" key="2">
    <source>
        <dbReference type="EMBL" id="KAG7382432.1"/>
    </source>
</evidence>
<dbReference type="AlphaFoldDB" id="A0A8T1VMB7"/>
<organism evidence="2 3">
    <name type="scientific">Phytophthora pseudosyringae</name>
    <dbReference type="NCBI Taxonomy" id="221518"/>
    <lineage>
        <taxon>Eukaryota</taxon>
        <taxon>Sar</taxon>
        <taxon>Stramenopiles</taxon>
        <taxon>Oomycota</taxon>
        <taxon>Peronosporomycetes</taxon>
        <taxon>Peronosporales</taxon>
        <taxon>Peronosporaceae</taxon>
        <taxon>Phytophthora</taxon>
    </lineage>
</organism>
<dbReference type="PANTHER" id="PTHR46586">
    <property type="entry name" value="ANKYRIN REPEAT-CONTAINING PROTEIN"/>
    <property type="match status" value="1"/>
</dbReference>
<dbReference type="EMBL" id="JAGDFM010000208">
    <property type="protein sequence ID" value="KAG7382432.1"/>
    <property type="molecule type" value="Genomic_DNA"/>
</dbReference>
<accession>A0A8T1VMB7</accession>
<dbReference type="Pfam" id="PF13637">
    <property type="entry name" value="Ank_4"/>
    <property type="match status" value="1"/>
</dbReference>
<gene>
    <name evidence="2" type="ORF">PHYPSEUDO_004863</name>
</gene>
<feature type="region of interest" description="Disordered" evidence="1">
    <location>
        <begin position="189"/>
        <end position="224"/>
    </location>
</feature>
<dbReference type="Pfam" id="PF12796">
    <property type="entry name" value="Ank_2"/>
    <property type="match status" value="1"/>
</dbReference>
<dbReference type="OrthoDB" id="60283at2759"/>